<evidence type="ECO:0000256" key="5">
    <source>
        <dbReference type="ARBA" id="ARBA00023163"/>
    </source>
</evidence>
<protein>
    <submittedName>
        <fullName evidence="9">Sigma-70 family RNA polymerase sigma factor</fullName>
    </submittedName>
</protein>
<dbReference type="NCBIfam" id="TIGR02937">
    <property type="entry name" value="sigma70-ECF"/>
    <property type="match status" value="1"/>
</dbReference>
<evidence type="ECO:0000259" key="8">
    <source>
        <dbReference type="Pfam" id="PF08281"/>
    </source>
</evidence>
<dbReference type="InterPro" id="IPR013324">
    <property type="entry name" value="RNA_pol_sigma_r3/r4-like"/>
</dbReference>
<reference evidence="9 10" key="1">
    <citation type="submission" date="2022-11" db="EMBL/GenBank/DDBJ databases">
        <title>Minimal conservation of predation-associated metabolite biosynthetic gene clusters underscores biosynthetic potential of Myxococcota including descriptions for ten novel species: Archangium lansinium sp. nov., Myxococcus landrumus sp. nov., Nannocystis bai.</title>
        <authorList>
            <person name="Ahearne A."/>
            <person name="Stevens C."/>
            <person name="Dowd S."/>
        </authorList>
    </citation>
    <scope>NUCLEOTIDE SEQUENCE [LARGE SCALE GENOMIC DNA]</scope>
    <source>
        <strain evidence="9 10">NCELM</strain>
    </source>
</reference>
<name>A0ABT5BEM6_9BACT</name>
<gene>
    <name evidence="9" type="ORF">POL58_30190</name>
</gene>
<dbReference type="InterPro" id="IPR013325">
    <property type="entry name" value="RNA_pol_sigma_r2"/>
</dbReference>
<proteinExistence type="inferred from homology"/>
<keyword evidence="10" id="KW-1185">Reference proteome</keyword>
<dbReference type="InterPro" id="IPR039425">
    <property type="entry name" value="RNA_pol_sigma-70-like"/>
</dbReference>
<feature type="domain" description="RNA polymerase sigma factor 70 region 4 type 2" evidence="8">
    <location>
        <begin position="123"/>
        <end position="175"/>
    </location>
</feature>
<keyword evidence="2" id="KW-0805">Transcription regulation</keyword>
<comment type="caution">
    <text evidence="9">The sequence shown here is derived from an EMBL/GenBank/DDBJ whole genome shotgun (WGS) entry which is preliminary data.</text>
</comment>
<evidence type="ECO:0000313" key="10">
    <source>
        <dbReference type="Proteomes" id="UP001217838"/>
    </source>
</evidence>
<dbReference type="Pfam" id="PF08281">
    <property type="entry name" value="Sigma70_r4_2"/>
    <property type="match status" value="1"/>
</dbReference>
<sequence length="228" mass="25656">MSPDDLTDLELLSGWRRGDRRMGSALYRRHAGPITNFFRRNARSRADVEDLTQETFVALRESDSEIANVSGYLYRIARFKLIRYIDRVSGRPEQEDDAAALERVAGELVPEPEYVRAQREDMRLLLRAIRRLPLKHQLVIELSFWGEKSGPEIAEILDVPLGTVASRLRHAKANLEAMLGQLADSQEALRATTTTLGQWRTRIHELLAGSPPEAPASCAPGRDTEPGD</sequence>
<dbReference type="Gene3D" id="1.10.1740.10">
    <property type="match status" value="1"/>
</dbReference>
<dbReference type="PANTHER" id="PTHR43133">
    <property type="entry name" value="RNA POLYMERASE ECF-TYPE SIGMA FACTO"/>
    <property type="match status" value="1"/>
</dbReference>
<comment type="similarity">
    <text evidence="1">Belongs to the sigma-70 factor family. ECF subfamily.</text>
</comment>
<dbReference type="InterPro" id="IPR007627">
    <property type="entry name" value="RNA_pol_sigma70_r2"/>
</dbReference>
<dbReference type="InterPro" id="IPR013249">
    <property type="entry name" value="RNA_pol_sigma70_r4_t2"/>
</dbReference>
<dbReference type="InterPro" id="IPR036388">
    <property type="entry name" value="WH-like_DNA-bd_sf"/>
</dbReference>
<keyword evidence="3" id="KW-0731">Sigma factor</keyword>
<evidence type="ECO:0000256" key="4">
    <source>
        <dbReference type="ARBA" id="ARBA00023125"/>
    </source>
</evidence>
<evidence type="ECO:0000256" key="3">
    <source>
        <dbReference type="ARBA" id="ARBA00023082"/>
    </source>
</evidence>
<keyword evidence="5" id="KW-0804">Transcription</keyword>
<dbReference type="Proteomes" id="UP001217838">
    <property type="component" value="Unassembled WGS sequence"/>
</dbReference>
<dbReference type="Pfam" id="PF04542">
    <property type="entry name" value="Sigma70_r2"/>
    <property type="match status" value="1"/>
</dbReference>
<dbReference type="Gene3D" id="1.10.10.10">
    <property type="entry name" value="Winged helix-like DNA-binding domain superfamily/Winged helix DNA-binding domain"/>
    <property type="match status" value="1"/>
</dbReference>
<dbReference type="SUPFAM" id="SSF88946">
    <property type="entry name" value="Sigma2 domain of RNA polymerase sigma factors"/>
    <property type="match status" value="1"/>
</dbReference>
<feature type="region of interest" description="Disordered" evidence="6">
    <location>
        <begin position="209"/>
        <end position="228"/>
    </location>
</feature>
<feature type="domain" description="RNA polymerase sigma-70 region 2" evidence="7">
    <location>
        <begin position="26"/>
        <end position="87"/>
    </location>
</feature>
<evidence type="ECO:0000313" key="9">
    <source>
        <dbReference type="EMBL" id="MDC0672055.1"/>
    </source>
</evidence>
<evidence type="ECO:0000256" key="2">
    <source>
        <dbReference type="ARBA" id="ARBA00023015"/>
    </source>
</evidence>
<evidence type="ECO:0000256" key="6">
    <source>
        <dbReference type="SAM" id="MobiDB-lite"/>
    </source>
</evidence>
<dbReference type="SUPFAM" id="SSF88659">
    <property type="entry name" value="Sigma3 and sigma4 domains of RNA polymerase sigma factors"/>
    <property type="match status" value="1"/>
</dbReference>
<evidence type="ECO:0000256" key="1">
    <source>
        <dbReference type="ARBA" id="ARBA00010641"/>
    </source>
</evidence>
<keyword evidence="4" id="KW-0238">DNA-binding</keyword>
<dbReference type="RefSeq" id="WP_272003188.1">
    <property type="nucleotide sequence ID" value="NZ_JAQNDN010000019.1"/>
</dbReference>
<dbReference type="EMBL" id="JAQNDN010000019">
    <property type="protein sequence ID" value="MDC0672055.1"/>
    <property type="molecule type" value="Genomic_DNA"/>
</dbReference>
<dbReference type="PANTHER" id="PTHR43133:SF8">
    <property type="entry name" value="RNA POLYMERASE SIGMA FACTOR HI_1459-RELATED"/>
    <property type="match status" value="1"/>
</dbReference>
<accession>A0ABT5BEM6</accession>
<dbReference type="InterPro" id="IPR014284">
    <property type="entry name" value="RNA_pol_sigma-70_dom"/>
</dbReference>
<organism evidence="9 10">
    <name type="scientific">Nannocystis radixulma</name>
    <dbReference type="NCBI Taxonomy" id="2995305"/>
    <lineage>
        <taxon>Bacteria</taxon>
        <taxon>Pseudomonadati</taxon>
        <taxon>Myxococcota</taxon>
        <taxon>Polyangia</taxon>
        <taxon>Nannocystales</taxon>
        <taxon>Nannocystaceae</taxon>
        <taxon>Nannocystis</taxon>
    </lineage>
</organism>
<evidence type="ECO:0000259" key="7">
    <source>
        <dbReference type="Pfam" id="PF04542"/>
    </source>
</evidence>